<protein>
    <submittedName>
        <fullName evidence="1">Uncharacterized protein</fullName>
    </submittedName>
</protein>
<dbReference type="EMBL" id="JBITDC010000034">
    <property type="protein sequence ID" value="MFI5681819.1"/>
    <property type="molecule type" value="Genomic_DNA"/>
</dbReference>
<reference evidence="1 2" key="1">
    <citation type="submission" date="2024-10" db="EMBL/GenBank/DDBJ databases">
        <title>The Natural Products Discovery Center: Release of the First 8490 Sequenced Strains for Exploring Actinobacteria Biosynthetic Diversity.</title>
        <authorList>
            <person name="Kalkreuter E."/>
            <person name="Kautsar S.A."/>
            <person name="Yang D."/>
            <person name="Bader C.D."/>
            <person name="Teijaro C.N."/>
            <person name="Fluegel L."/>
            <person name="Davis C.M."/>
            <person name="Simpson J.R."/>
            <person name="Lauterbach L."/>
            <person name="Steele A.D."/>
            <person name="Gui C."/>
            <person name="Meng S."/>
            <person name="Li G."/>
            <person name="Viehrig K."/>
            <person name="Ye F."/>
            <person name="Su P."/>
            <person name="Kiefer A.F."/>
            <person name="Nichols A."/>
            <person name="Cepeda A.J."/>
            <person name="Yan W."/>
            <person name="Fan B."/>
            <person name="Jiang Y."/>
            <person name="Adhikari A."/>
            <person name="Zheng C.-J."/>
            <person name="Schuster L."/>
            <person name="Cowan T.M."/>
            <person name="Smanski M.J."/>
            <person name="Chevrette M.G."/>
            <person name="De Carvalho L.P.S."/>
            <person name="Shen B."/>
        </authorList>
    </citation>
    <scope>NUCLEOTIDE SEQUENCE [LARGE SCALE GENOMIC DNA]</scope>
    <source>
        <strain evidence="1 2">NPDC051599</strain>
    </source>
</reference>
<keyword evidence="2" id="KW-1185">Reference proteome</keyword>
<name>A0ABW7YHB3_STRCE</name>
<evidence type="ECO:0000313" key="2">
    <source>
        <dbReference type="Proteomes" id="UP001612415"/>
    </source>
</evidence>
<accession>A0ABW7YHB3</accession>
<proteinExistence type="predicted"/>
<organism evidence="1 2">
    <name type="scientific">Streptomyces cellulosae</name>
    <dbReference type="NCBI Taxonomy" id="1968"/>
    <lineage>
        <taxon>Bacteria</taxon>
        <taxon>Bacillati</taxon>
        <taxon>Actinomycetota</taxon>
        <taxon>Actinomycetes</taxon>
        <taxon>Kitasatosporales</taxon>
        <taxon>Streptomycetaceae</taxon>
        <taxon>Streptomyces</taxon>
    </lineage>
</organism>
<sequence length="270" mass="27776">MNNNDLLSRLAELDAAPRTEPSAAEIDREETLLRRILDDTQRPARSAGAAFRRPLVRRVGFTLAGALAVGGAFSAVTGAPPATGGTGPLSSAELARWTGTPKGLDTAQGKGSRAARHCLDSTKRMGAVIGTGTGTPKVSNADIRGDVASMVITRSGDAAYCLAGSDGAGLAMTISPVGAMPARGIALGTYGARGSGDEEFNYVVGTAGSDVKKVVVNDHGKTVRATLQGGRWTAWWPDGQPEGLLTGTFTVTFTDGSSRTVTAKSLTDRD</sequence>
<comment type="caution">
    <text evidence="1">The sequence shown here is derived from an EMBL/GenBank/DDBJ whole genome shotgun (WGS) entry which is preliminary data.</text>
</comment>
<evidence type="ECO:0000313" key="1">
    <source>
        <dbReference type="EMBL" id="MFI5681819.1"/>
    </source>
</evidence>
<gene>
    <name evidence="1" type="ORF">ACIA8P_45885</name>
</gene>
<dbReference type="RefSeq" id="WP_398662813.1">
    <property type="nucleotide sequence ID" value="NZ_JBITDC010000034.1"/>
</dbReference>
<dbReference type="Proteomes" id="UP001612415">
    <property type="component" value="Unassembled WGS sequence"/>
</dbReference>